<gene>
    <name evidence="1" type="ORF">ADH67_00660</name>
</gene>
<dbReference type="AlphaFoldDB" id="A0A227KR01"/>
<protein>
    <submittedName>
        <fullName evidence="1">Uncharacterized protein</fullName>
    </submittedName>
</protein>
<proteinExistence type="predicted"/>
<keyword evidence="2" id="KW-1185">Reference proteome</keyword>
<accession>A0A227KR01</accession>
<evidence type="ECO:0000313" key="1">
    <source>
        <dbReference type="EMBL" id="OXE50848.1"/>
    </source>
</evidence>
<dbReference type="InterPro" id="IPR025915">
    <property type="entry name" value="Phage_gp49_66"/>
</dbReference>
<name>A0A227KR01_9BURK</name>
<organism evidence="1 2">
    <name type="scientific">Turicimonas muris</name>
    <dbReference type="NCBI Taxonomy" id="1796652"/>
    <lineage>
        <taxon>Bacteria</taxon>
        <taxon>Pseudomonadati</taxon>
        <taxon>Pseudomonadota</taxon>
        <taxon>Betaproteobacteria</taxon>
        <taxon>Burkholderiales</taxon>
        <taxon>Sutterellaceae</taxon>
        <taxon>Turicimonas</taxon>
    </lineage>
</organism>
<reference evidence="2" key="1">
    <citation type="submission" date="2017-05" db="EMBL/GenBank/DDBJ databases">
        <title>Improved OligoMM genomes.</title>
        <authorList>
            <person name="Garzetti D."/>
        </authorList>
    </citation>
    <scope>NUCLEOTIDE SEQUENCE [LARGE SCALE GENOMIC DNA]</scope>
    <source>
        <strain evidence="2">YL45</strain>
    </source>
</reference>
<sequence length="99" mass="11325">MNTSEIKEEARKSCKFPFINNETVDALIERADYHHVKGTGTMVCTLVLKNRFTVTEISSCVDIRNFSEETAKKISYSKARDKVFQFVAFGFCSEHYGDN</sequence>
<dbReference type="Pfam" id="PF13876">
    <property type="entry name" value="Phage_gp49_66"/>
    <property type="match status" value="1"/>
</dbReference>
<dbReference type="RefSeq" id="WP_084081391.1">
    <property type="nucleotide sequence ID" value="NZ_CP065313.1"/>
</dbReference>
<dbReference type="GeneID" id="78363034"/>
<evidence type="ECO:0000313" key="2">
    <source>
        <dbReference type="Proteomes" id="UP000214610"/>
    </source>
</evidence>
<comment type="caution">
    <text evidence="1">The sequence shown here is derived from an EMBL/GenBank/DDBJ whole genome shotgun (WGS) entry which is preliminary data.</text>
</comment>
<dbReference type="EMBL" id="NHMP01000001">
    <property type="protein sequence ID" value="OXE50848.1"/>
    <property type="molecule type" value="Genomic_DNA"/>
</dbReference>
<dbReference type="Proteomes" id="UP000214610">
    <property type="component" value="Unassembled WGS sequence"/>
</dbReference>